<evidence type="ECO:0000256" key="5">
    <source>
        <dbReference type="ARBA" id="ARBA00022989"/>
    </source>
</evidence>
<keyword evidence="5" id="KW-1133">Transmembrane helix</keyword>
<organism evidence="7 8">
    <name type="scientific">Solanum verrucosum</name>
    <dbReference type="NCBI Taxonomy" id="315347"/>
    <lineage>
        <taxon>Eukaryota</taxon>
        <taxon>Viridiplantae</taxon>
        <taxon>Streptophyta</taxon>
        <taxon>Embryophyta</taxon>
        <taxon>Tracheophyta</taxon>
        <taxon>Spermatophyta</taxon>
        <taxon>Magnoliopsida</taxon>
        <taxon>eudicotyledons</taxon>
        <taxon>Gunneridae</taxon>
        <taxon>Pentapetalae</taxon>
        <taxon>asterids</taxon>
        <taxon>lamiids</taxon>
        <taxon>Solanales</taxon>
        <taxon>Solanaceae</taxon>
        <taxon>Solanoideae</taxon>
        <taxon>Solaneae</taxon>
        <taxon>Solanum</taxon>
    </lineage>
</organism>
<evidence type="ECO:0000256" key="4">
    <source>
        <dbReference type="ARBA" id="ARBA00022780"/>
    </source>
</evidence>
<keyword evidence="4" id="KW-1001">Plastid inner membrane</keyword>
<dbReference type="InterPro" id="IPR001898">
    <property type="entry name" value="SLC13A/DASS"/>
</dbReference>
<dbReference type="GO" id="GO:0009706">
    <property type="term" value="C:chloroplast inner membrane"/>
    <property type="evidence" value="ECO:0007669"/>
    <property type="project" value="UniProtKB-SubCell"/>
</dbReference>
<dbReference type="PANTHER" id="PTHR42826">
    <property type="entry name" value="DICARBOXYLATE TRANSPORTER 2.1, CHLOROPLASTIC"/>
    <property type="match status" value="1"/>
</dbReference>
<keyword evidence="6" id="KW-0472">Membrane</keyword>
<evidence type="ECO:0000256" key="2">
    <source>
        <dbReference type="ARBA" id="ARBA00007349"/>
    </source>
</evidence>
<evidence type="ECO:0000313" key="8">
    <source>
        <dbReference type="Proteomes" id="UP001234989"/>
    </source>
</evidence>
<keyword evidence="4" id="KW-0934">Plastid</keyword>
<evidence type="ECO:0000256" key="3">
    <source>
        <dbReference type="ARBA" id="ARBA00022692"/>
    </source>
</evidence>
<evidence type="ECO:0000256" key="1">
    <source>
        <dbReference type="ARBA" id="ARBA00004478"/>
    </source>
</evidence>
<evidence type="ECO:0000313" key="7">
    <source>
        <dbReference type="EMBL" id="WMV09416.1"/>
    </source>
</evidence>
<protein>
    <submittedName>
        <fullName evidence="7">Uncharacterized protein</fullName>
    </submittedName>
</protein>
<keyword evidence="3" id="KW-0812">Transmembrane</keyword>
<comment type="subcellular location">
    <subcellularLocation>
        <location evidence="1">Plastid</location>
        <location evidence="1">Chloroplast inner membrane</location>
        <topology evidence="1">Multi-pass membrane protein</topology>
    </subcellularLocation>
</comment>
<evidence type="ECO:0000256" key="6">
    <source>
        <dbReference type="ARBA" id="ARBA00023136"/>
    </source>
</evidence>
<proteinExistence type="inferred from homology"/>
<dbReference type="GO" id="GO:0015140">
    <property type="term" value="F:malate transmembrane transporter activity"/>
    <property type="evidence" value="ECO:0007669"/>
    <property type="project" value="UniProtKB-ARBA"/>
</dbReference>
<dbReference type="InterPro" id="IPR030676">
    <property type="entry name" value="CitT-rel"/>
</dbReference>
<dbReference type="Pfam" id="PF00939">
    <property type="entry name" value="Na_sulph_symp"/>
    <property type="match status" value="1"/>
</dbReference>
<reference evidence="7" key="1">
    <citation type="submission" date="2023-08" db="EMBL/GenBank/DDBJ databases">
        <title>A de novo genome assembly of Solanum verrucosum Schlechtendal, a Mexican diploid species geographically isolated from the other diploid A-genome species in potato relatives.</title>
        <authorList>
            <person name="Hosaka K."/>
        </authorList>
    </citation>
    <scope>NUCLEOTIDE SEQUENCE</scope>
    <source>
        <tissue evidence="7">Young leaves</tissue>
    </source>
</reference>
<dbReference type="AlphaFoldDB" id="A0AAF0PVJ6"/>
<name>A0AAF0PVJ6_SOLVR</name>
<keyword evidence="8" id="KW-1185">Reference proteome</keyword>
<dbReference type="Proteomes" id="UP001234989">
    <property type="component" value="Chromosome 1"/>
</dbReference>
<gene>
    <name evidence="7" type="ORF">MTR67_002801</name>
</gene>
<dbReference type="EMBL" id="CP133612">
    <property type="protein sequence ID" value="WMV09416.1"/>
    <property type="molecule type" value="Genomic_DNA"/>
</dbReference>
<accession>A0AAF0PVJ6</accession>
<sequence>MFCHELTVYKGDRIATYFVKWLGKSTLGLSYGLALSEALIALAMPSTTARAGGVFLPIIKSLTFSWKEAW</sequence>
<comment type="similarity">
    <text evidence="2">Belongs to the SLC13A/DASS transporter (TC 2.A.47) family. DIT1 subfamily.</text>
</comment>